<accession>A0ABY1SGK1</accession>
<feature type="chain" id="PRO_5046053010" description="DUF4331 domain-containing protein" evidence="1">
    <location>
        <begin position="33"/>
        <end position="277"/>
    </location>
</feature>
<name>A0ABY1SGK1_9FLAO</name>
<dbReference type="EMBL" id="FZNV01000002">
    <property type="protein sequence ID" value="SNR42302.1"/>
    <property type="molecule type" value="Genomic_DNA"/>
</dbReference>
<evidence type="ECO:0008006" key="4">
    <source>
        <dbReference type="Google" id="ProtNLM"/>
    </source>
</evidence>
<sequence>MLNNNNLIKSNKMKFKNIKYTFLSLCAMMALASCNNDDDNTPVVDTATCNDGIMNGDETGVDCGGSTCEPCEDAMEPMEPDFSGTYAQADFMGRPGINTVLSADEATKEMHNVSIPSEMEATFQAAFEARLEAYHDVYANILGADPEAVNFEPNILGDILNGPTDDGYTNNPVTATVLTTVLANDVLEVAPNLPTTYFNGGSGAPNYEGAVGLTGRTPQDDVIDVSLILLFGGGDGARFSGQDTNDDGMADLPRLTSDGVGLTATVGTTFPYLGAPE</sequence>
<organism evidence="2 3">
    <name type="scientific">Maribacter sedimenticola</name>
    <dbReference type="NCBI Taxonomy" id="228956"/>
    <lineage>
        <taxon>Bacteria</taxon>
        <taxon>Pseudomonadati</taxon>
        <taxon>Bacteroidota</taxon>
        <taxon>Flavobacteriia</taxon>
        <taxon>Flavobacteriales</taxon>
        <taxon>Flavobacteriaceae</taxon>
        <taxon>Maribacter</taxon>
    </lineage>
</organism>
<evidence type="ECO:0000256" key="1">
    <source>
        <dbReference type="SAM" id="SignalP"/>
    </source>
</evidence>
<proteinExistence type="predicted"/>
<comment type="caution">
    <text evidence="2">The sequence shown here is derived from an EMBL/GenBank/DDBJ whole genome shotgun (WGS) entry which is preliminary data.</text>
</comment>
<evidence type="ECO:0000313" key="2">
    <source>
        <dbReference type="EMBL" id="SNR42302.1"/>
    </source>
</evidence>
<protein>
    <recommendedName>
        <fullName evidence="4">DUF4331 domain-containing protein</fullName>
    </recommendedName>
</protein>
<gene>
    <name evidence="2" type="ORF">SAMN04488009_1577</name>
</gene>
<keyword evidence="1" id="KW-0732">Signal</keyword>
<reference evidence="2 3" key="1">
    <citation type="submission" date="2017-06" db="EMBL/GenBank/DDBJ databases">
        <authorList>
            <person name="Varghese N."/>
            <person name="Submissions S."/>
        </authorList>
    </citation>
    <scope>NUCLEOTIDE SEQUENCE [LARGE SCALE GENOMIC DNA]</scope>
    <source>
        <strain evidence="2 3">DSM 19840</strain>
    </source>
</reference>
<evidence type="ECO:0000313" key="3">
    <source>
        <dbReference type="Proteomes" id="UP000198337"/>
    </source>
</evidence>
<dbReference type="Proteomes" id="UP000198337">
    <property type="component" value="Unassembled WGS sequence"/>
</dbReference>
<keyword evidence="3" id="KW-1185">Reference proteome</keyword>
<feature type="signal peptide" evidence="1">
    <location>
        <begin position="1"/>
        <end position="32"/>
    </location>
</feature>